<feature type="transmembrane region" description="Helical" evidence="1">
    <location>
        <begin position="311"/>
        <end position="332"/>
    </location>
</feature>
<organism evidence="4 5">
    <name type="scientific">Panagrellus redivivus</name>
    <name type="common">Microworm</name>
    <dbReference type="NCBI Taxonomy" id="6233"/>
    <lineage>
        <taxon>Eukaryota</taxon>
        <taxon>Metazoa</taxon>
        <taxon>Ecdysozoa</taxon>
        <taxon>Nematoda</taxon>
        <taxon>Chromadorea</taxon>
        <taxon>Rhabditida</taxon>
        <taxon>Tylenchina</taxon>
        <taxon>Panagrolaimomorpha</taxon>
        <taxon>Panagrolaimoidea</taxon>
        <taxon>Panagrolaimidae</taxon>
        <taxon>Panagrellus</taxon>
    </lineage>
</organism>
<dbReference type="InterPro" id="IPR006202">
    <property type="entry name" value="Neur_chan_lig-bd"/>
</dbReference>
<feature type="domain" description="Neurotransmitter-gated ion-channel ligand-binding" evidence="3">
    <location>
        <begin position="83"/>
        <end position="240"/>
    </location>
</feature>
<dbReference type="WBParaSite" id="Pan_g5007.t1">
    <property type="protein sequence ID" value="Pan_g5007.t1"/>
    <property type="gene ID" value="Pan_g5007"/>
</dbReference>
<dbReference type="Gene3D" id="2.70.170.10">
    <property type="entry name" value="Neurotransmitter-gated ion-channel ligand-binding domain"/>
    <property type="match status" value="1"/>
</dbReference>
<keyword evidence="1" id="KW-0812">Transmembrane</keyword>
<dbReference type="GO" id="GO:0016020">
    <property type="term" value="C:membrane"/>
    <property type="evidence" value="ECO:0007669"/>
    <property type="project" value="InterPro"/>
</dbReference>
<protein>
    <submittedName>
        <fullName evidence="5">Neur_chan_LBD domain-containing protein</fullName>
    </submittedName>
</protein>
<reference evidence="5" key="2">
    <citation type="submission" date="2020-10" db="UniProtKB">
        <authorList>
            <consortium name="WormBaseParasite"/>
        </authorList>
    </citation>
    <scope>IDENTIFICATION</scope>
</reference>
<feature type="chain" id="PRO_5028803186" evidence="2">
    <location>
        <begin position="20"/>
        <end position="462"/>
    </location>
</feature>
<sequence>MQALLALFLFVGLLSGSLGELAGYNVTRGPDCSWKKNITDPDVIDAEQREILETCLYYYLLERDIQLTGDSYKLFLKAPWEYPLNINIDYVTIQQVDHSDKKSSEFNIHGDIFLSWSDDRLTWNTTEWKTDNFFLHDSHHIWTPLFTDESDCTTLDGCISKIMDVEVSSDGKVTAHLVFRYPGYCGINYHMYPEETNDCCVYLFMLETERKIEYKIEAKTKEFVDKAVAVTTLDKKQGMTVLTNVETSPWKVVSRVVDVVKIGGYRSQFLRICVNTKKSMSTLRVALRIPATIATLLMLASPLFGDLRTQIFVKLVTLLLQTVCFLFLVSIAPENGFAGIKPRIYMFYEFLFVNSTVSIIITLTALALCRLKRSVPPPHNVYLAAKLINRFICCSEPDETATYQRYLEDSRENGGIPEPNHQASDNTATYTTEWRQLYIAVNNLASGINFSIFMFIIICDIL</sequence>
<feature type="transmembrane region" description="Helical" evidence="1">
    <location>
        <begin position="285"/>
        <end position="304"/>
    </location>
</feature>
<evidence type="ECO:0000256" key="2">
    <source>
        <dbReference type="SAM" id="SignalP"/>
    </source>
</evidence>
<dbReference type="Pfam" id="PF02931">
    <property type="entry name" value="Neur_chan_LBD"/>
    <property type="match status" value="1"/>
</dbReference>
<dbReference type="Proteomes" id="UP000492821">
    <property type="component" value="Unassembled WGS sequence"/>
</dbReference>
<name>A0A7E4W1J8_PANRE</name>
<dbReference type="GO" id="GO:0005230">
    <property type="term" value="F:extracellular ligand-gated monoatomic ion channel activity"/>
    <property type="evidence" value="ECO:0007669"/>
    <property type="project" value="InterPro"/>
</dbReference>
<reference evidence="4" key="1">
    <citation type="journal article" date="2013" name="Genetics">
        <title>The draft genome and transcriptome of Panagrellus redivivus are shaped by the harsh demands of a free-living lifestyle.</title>
        <authorList>
            <person name="Srinivasan J."/>
            <person name="Dillman A.R."/>
            <person name="Macchietto M.G."/>
            <person name="Heikkinen L."/>
            <person name="Lakso M."/>
            <person name="Fracchia K.M."/>
            <person name="Antoshechkin I."/>
            <person name="Mortazavi A."/>
            <person name="Wong G."/>
            <person name="Sternberg P.W."/>
        </authorList>
    </citation>
    <scope>NUCLEOTIDE SEQUENCE [LARGE SCALE GENOMIC DNA]</scope>
    <source>
        <strain evidence="4">MT8872</strain>
    </source>
</reference>
<keyword evidence="1" id="KW-0472">Membrane</keyword>
<dbReference type="InterPro" id="IPR036734">
    <property type="entry name" value="Neur_chan_lig-bd_sf"/>
</dbReference>
<evidence type="ECO:0000313" key="5">
    <source>
        <dbReference type="WBParaSite" id="Pan_g5007.t1"/>
    </source>
</evidence>
<evidence type="ECO:0000259" key="3">
    <source>
        <dbReference type="Pfam" id="PF02931"/>
    </source>
</evidence>
<feature type="transmembrane region" description="Helical" evidence="1">
    <location>
        <begin position="437"/>
        <end position="458"/>
    </location>
</feature>
<keyword evidence="2" id="KW-0732">Signal</keyword>
<keyword evidence="4" id="KW-1185">Reference proteome</keyword>
<proteinExistence type="predicted"/>
<dbReference type="AlphaFoldDB" id="A0A7E4W1J8"/>
<feature type="signal peptide" evidence="2">
    <location>
        <begin position="1"/>
        <end position="19"/>
    </location>
</feature>
<keyword evidence="1" id="KW-1133">Transmembrane helix</keyword>
<evidence type="ECO:0000313" key="4">
    <source>
        <dbReference type="Proteomes" id="UP000492821"/>
    </source>
</evidence>
<accession>A0A7E4W1J8</accession>
<dbReference type="SUPFAM" id="SSF63712">
    <property type="entry name" value="Nicotinic receptor ligand binding domain-like"/>
    <property type="match status" value="1"/>
</dbReference>
<feature type="transmembrane region" description="Helical" evidence="1">
    <location>
        <begin position="344"/>
        <end position="369"/>
    </location>
</feature>
<evidence type="ECO:0000256" key="1">
    <source>
        <dbReference type="SAM" id="Phobius"/>
    </source>
</evidence>